<dbReference type="Proteomes" id="UP000295468">
    <property type="component" value="Unassembled WGS sequence"/>
</dbReference>
<feature type="signal peptide" evidence="1">
    <location>
        <begin position="1"/>
        <end position="19"/>
    </location>
</feature>
<comment type="caution">
    <text evidence="2">The sequence shown here is derived from an EMBL/GenBank/DDBJ whole genome shotgun (WGS) entry which is preliminary data.</text>
</comment>
<name>A0A4R6TIV6_9FLAO</name>
<dbReference type="OrthoDB" id="1121396at2"/>
<evidence type="ECO:0000256" key="1">
    <source>
        <dbReference type="SAM" id="SignalP"/>
    </source>
</evidence>
<gene>
    <name evidence="2" type="ORF">CLV82_2620</name>
</gene>
<evidence type="ECO:0008006" key="4">
    <source>
        <dbReference type="Google" id="ProtNLM"/>
    </source>
</evidence>
<organism evidence="2 3">
    <name type="scientific">Zeaxanthinibacter enoshimensis</name>
    <dbReference type="NCBI Taxonomy" id="392009"/>
    <lineage>
        <taxon>Bacteria</taxon>
        <taxon>Pseudomonadati</taxon>
        <taxon>Bacteroidota</taxon>
        <taxon>Flavobacteriia</taxon>
        <taxon>Flavobacteriales</taxon>
        <taxon>Flavobacteriaceae</taxon>
        <taxon>Zeaxanthinibacter</taxon>
    </lineage>
</organism>
<accession>A0A4R6TIV6</accession>
<evidence type="ECO:0000313" key="3">
    <source>
        <dbReference type="Proteomes" id="UP000295468"/>
    </source>
</evidence>
<protein>
    <recommendedName>
        <fullName evidence="4">Lipocalin-like protein</fullName>
    </recommendedName>
</protein>
<reference evidence="2 3" key="1">
    <citation type="submission" date="2019-03" db="EMBL/GenBank/DDBJ databases">
        <title>Genomic Encyclopedia of Archaeal and Bacterial Type Strains, Phase II (KMG-II): from individual species to whole genera.</title>
        <authorList>
            <person name="Goeker M."/>
        </authorList>
    </citation>
    <scope>NUCLEOTIDE SEQUENCE [LARGE SCALE GENOMIC DNA]</scope>
    <source>
        <strain evidence="2 3">DSM 18435</strain>
    </source>
</reference>
<sequence>MTRFIPWFLVLIFILPLKAQEKDCPCCSAVYQAFDFWIGSWEVTNKDGTLAGTNTITRVEDGCALREEWQSANGTFTGTSLNYYDKAKGQWKQLWVDNSGNHLDLSGNPVQNGMILSSAPFRRQDGKLYVNRISWTANPDGSVRQLWELLQNEEVTAVIFDGLYRQKKSGTDE</sequence>
<feature type="chain" id="PRO_5020653775" description="Lipocalin-like protein" evidence="1">
    <location>
        <begin position="20"/>
        <end position="173"/>
    </location>
</feature>
<dbReference type="EMBL" id="SNYI01000003">
    <property type="protein sequence ID" value="TDQ29166.1"/>
    <property type="molecule type" value="Genomic_DNA"/>
</dbReference>
<dbReference type="RefSeq" id="WP_133644754.1">
    <property type="nucleotide sequence ID" value="NZ_SNYI01000003.1"/>
</dbReference>
<dbReference type="AlphaFoldDB" id="A0A4R6TIV6"/>
<keyword evidence="1" id="KW-0732">Signal</keyword>
<keyword evidence="3" id="KW-1185">Reference proteome</keyword>
<proteinExistence type="predicted"/>
<evidence type="ECO:0000313" key="2">
    <source>
        <dbReference type="EMBL" id="TDQ29166.1"/>
    </source>
</evidence>